<reference evidence="1 2" key="1">
    <citation type="submission" date="2019-01" db="EMBL/GenBank/DDBJ databases">
        <title>Insights into ecological role of a new deltaproteobacterial order Candidatus Sinidesulfobacterales (Sva0485) by metagenomics and metatranscriptomics.</title>
        <authorList>
            <person name="Tan S."/>
            <person name="Liu J."/>
            <person name="Fang Y."/>
            <person name="Hedlund B."/>
            <person name="Lian Z.-H."/>
            <person name="Huang L.-Y."/>
            <person name="Li J.-T."/>
            <person name="Huang L.-N."/>
            <person name="Li W.-J."/>
            <person name="Jiang H.-C."/>
            <person name="Dong H.-L."/>
            <person name="Shu W.-S."/>
        </authorList>
    </citation>
    <scope>NUCLEOTIDE SEQUENCE [LARGE SCALE GENOMIC DNA]</scope>
    <source>
        <strain evidence="1">AP4</strain>
    </source>
</reference>
<organism evidence="1 2">
    <name type="scientific">Candidatus Acidulodesulfobacterium acidiphilum</name>
    <dbReference type="NCBI Taxonomy" id="2597224"/>
    <lineage>
        <taxon>Bacteria</taxon>
        <taxon>Deltaproteobacteria</taxon>
        <taxon>Candidatus Acidulodesulfobacterales</taxon>
        <taxon>Candidatus Acidulodesulfobacterium</taxon>
    </lineage>
</organism>
<dbReference type="Proteomes" id="UP000322454">
    <property type="component" value="Unassembled WGS sequence"/>
</dbReference>
<accession>A0A520XFB3</accession>
<protein>
    <submittedName>
        <fullName evidence="1">Uncharacterized protein</fullName>
    </submittedName>
</protein>
<gene>
    <name evidence="1" type="ORF">EVJ48_02875</name>
</gene>
<proteinExistence type="predicted"/>
<evidence type="ECO:0000313" key="2">
    <source>
        <dbReference type="Proteomes" id="UP000322454"/>
    </source>
</evidence>
<dbReference type="AlphaFoldDB" id="A0A520XFB3"/>
<sequence>MDILEKITKTSGNECNRYIKKALKEIDNPKLKAFLIKKNEEIEACKKEDVQAQKRLETKRTVREFLRIQEIKIFTWESHFKKN</sequence>
<dbReference type="EMBL" id="SHMQ01000005">
    <property type="protein sequence ID" value="RZV39882.1"/>
    <property type="molecule type" value="Genomic_DNA"/>
</dbReference>
<name>A0A520XFB3_9DELT</name>
<comment type="caution">
    <text evidence="1">The sequence shown here is derived from an EMBL/GenBank/DDBJ whole genome shotgun (WGS) entry which is preliminary data.</text>
</comment>
<evidence type="ECO:0000313" key="1">
    <source>
        <dbReference type="EMBL" id="RZV39882.1"/>
    </source>
</evidence>